<dbReference type="RefSeq" id="XP_043044342.1">
    <property type="nucleotide sequence ID" value="XM_043185443.1"/>
</dbReference>
<dbReference type="Proteomes" id="UP000812287">
    <property type="component" value="Unassembled WGS sequence"/>
</dbReference>
<keyword evidence="2" id="KW-1185">Reference proteome</keyword>
<protein>
    <submittedName>
        <fullName evidence="1">Uncharacterized protein</fullName>
    </submittedName>
</protein>
<evidence type="ECO:0000313" key="2">
    <source>
        <dbReference type="Proteomes" id="UP000812287"/>
    </source>
</evidence>
<sequence>MSLYVPFHLDRHRCATILLSGQQIPASGLFFWVIFVDEKRRDKDEGGIHQKCMSLRQTRSYMGLSSACPKCNDASSFIVNKKQDIARATQIVCCHVRRTIQRENF</sequence>
<organism evidence="1 2">
    <name type="scientific">Guyanagaster necrorhizus</name>
    <dbReference type="NCBI Taxonomy" id="856835"/>
    <lineage>
        <taxon>Eukaryota</taxon>
        <taxon>Fungi</taxon>
        <taxon>Dikarya</taxon>
        <taxon>Basidiomycota</taxon>
        <taxon>Agaricomycotina</taxon>
        <taxon>Agaricomycetes</taxon>
        <taxon>Agaricomycetidae</taxon>
        <taxon>Agaricales</taxon>
        <taxon>Marasmiineae</taxon>
        <taxon>Physalacriaceae</taxon>
        <taxon>Guyanagaster</taxon>
    </lineage>
</organism>
<name>A0A9P7W1E8_9AGAR</name>
<evidence type="ECO:0000313" key="1">
    <source>
        <dbReference type="EMBL" id="KAG7450842.1"/>
    </source>
</evidence>
<gene>
    <name evidence="1" type="ORF">BT62DRAFT_928122</name>
</gene>
<accession>A0A9P7W1E8</accession>
<dbReference type="AlphaFoldDB" id="A0A9P7W1E8"/>
<reference evidence="1" key="1">
    <citation type="submission" date="2020-11" db="EMBL/GenBank/DDBJ databases">
        <title>Adaptations for nitrogen fixation in a non-lichenized fungal sporocarp promotes dispersal by wood-feeding termites.</title>
        <authorList>
            <consortium name="DOE Joint Genome Institute"/>
            <person name="Koch R.A."/>
            <person name="Yoon G."/>
            <person name="Arayal U."/>
            <person name="Lail K."/>
            <person name="Amirebrahimi M."/>
            <person name="Labutti K."/>
            <person name="Lipzen A."/>
            <person name="Riley R."/>
            <person name="Barry K."/>
            <person name="Henrissat B."/>
            <person name="Grigoriev I.V."/>
            <person name="Herr J.R."/>
            <person name="Aime M.C."/>
        </authorList>
    </citation>
    <scope>NUCLEOTIDE SEQUENCE</scope>
    <source>
        <strain evidence="1">MCA 3950</strain>
    </source>
</reference>
<comment type="caution">
    <text evidence="1">The sequence shown here is derived from an EMBL/GenBank/DDBJ whole genome shotgun (WGS) entry which is preliminary data.</text>
</comment>
<proteinExistence type="predicted"/>
<dbReference type="GeneID" id="66107740"/>
<dbReference type="EMBL" id="MU250526">
    <property type="protein sequence ID" value="KAG7450842.1"/>
    <property type="molecule type" value="Genomic_DNA"/>
</dbReference>